<dbReference type="InterPro" id="IPR001304">
    <property type="entry name" value="C-type_lectin-like"/>
</dbReference>
<evidence type="ECO:0000259" key="2">
    <source>
        <dbReference type="PROSITE" id="PS50041"/>
    </source>
</evidence>
<feature type="chain" id="PRO_5041711250" evidence="1">
    <location>
        <begin position="23"/>
        <end position="448"/>
    </location>
</feature>
<feature type="domain" description="C-type lectin" evidence="2">
    <location>
        <begin position="204"/>
        <end position="318"/>
    </location>
</feature>
<reference evidence="3" key="1">
    <citation type="journal article" date="2023" name="Int. J. Mol. Sci.">
        <title>Metagenomics Revealed a New Genus 'Candidatus Thiocaldithrix dubininis' gen. nov., sp. nov. and a New Species 'Candidatus Thiothrix putei' sp. nov. in the Family Thiotrichaceae, Some Members of Which Have Traits of Both Na+- and H+-Motive Energetics.</title>
        <authorList>
            <person name="Ravin N.V."/>
            <person name="Muntyan M.S."/>
            <person name="Smolyakov D.D."/>
            <person name="Rudenko T.S."/>
            <person name="Beletsky A.V."/>
            <person name="Mardanov A.V."/>
            <person name="Grabovich M.Y."/>
        </authorList>
    </citation>
    <scope>NUCLEOTIDE SEQUENCE</scope>
    <source>
        <strain evidence="3">GKL-01</strain>
    </source>
</reference>
<sequence>MSHYKPLVKAVALALMTGVAFATPLALPDIITKVTGTYSDTQGNNYTAESNELIIKIRQVRTAALDLLAGDKHNLTTSGGNTTYTSYKLTNNGNIDESYSLTAGNNTTDDLDADTIKIYQDVDKDGQVSAGDTEVTAPLTLAPGESAQLVVAVQLPMSISTGGILKVEVSAKDAQNNVTIGTPIEITVITDSSSAQTTSWPQPAGGNCHAYRVIDTPNSWTGASNFAASQTYQTVSGHLATIDSANENEFVRSLLGTEHYWLGGSLTSTGYTWMNLDSTSYTNWENPPTGAVGDALIMANNGLWSTAVPSAQMPYIIEFDTPCQQLDQHVAIDLKSAIDINCDGQISTDGDTDFGTADIENIEKDQCIMFSSTVSNSSTTNTVKNFILNQTLDDRFAYVADSTKIDDAPVADPSFDTNTRVLSVNAGDVAPSGNKVVIYSVKVVDNQN</sequence>
<dbReference type="InterPro" id="IPR016186">
    <property type="entry name" value="C-type_lectin-like/link_sf"/>
</dbReference>
<gene>
    <name evidence="3" type="ORF">QJT80_02820</name>
</gene>
<accession>A0AA95HAH1</accession>
<dbReference type="InterPro" id="IPR016187">
    <property type="entry name" value="CTDL_fold"/>
</dbReference>
<dbReference type="InterPro" id="IPR050111">
    <property type="entry name" value="C-type_lectin/snaclec_domain"/>
</dbReference>
<evidence type="ECO:0000313" key="3">
    <source>
        <dbReference type="EMBL" id="WGZ91414.1"/>
    </source>
</evidence>
<dbReference type="KEGG" id="tdu:QJT80_02820"/>
<dbReference type="Gene3D" id="3.10.100.10">
    <property type="entry name" value="Mannose-Binding Protein A, subunit A"/>
    <property type="match status" value="1"/>
</dbReference>
<dbReference type="PANTHER" id="PTHR22803">
    <property type="entry name" value="MANNOSE, PHOSPHOLIPASE, LECTIN RECEPTOR RELATED"/>
    <property type="match status" value="1"/>
</dbReference>
<name>A0AA95HAH1_9GAMM</name>
<dbReference type="Pfam" id="PF00059">
    <property type="entry name" value="Lectin_C"/>
    <property type="match status" value="1"/>
</dbReference>
<dbReference type="Proteomes" id="UP001300672">
    <property type="component" value="Chromosome"/>
</dbReference>
<evidence type="ECO:0000256" key="1">
    <source>
        <dbReference type="SAM" id="SignalP"/>
    </source>
</evidence>
<dbReference type="SUPFAM" id="SSF56436">
    <property type="entry name" value="C-type lectin-like"/>
    <property type="match status" value="1"/>
</dbReference>
<dbReference type="CDD" id="cd00037">
    <property type="entry name" value="CLECT"/>
    <property type="match status" value="1"/>
</dbReference>
<protein>
    <submittedName>
        <fullName evidence="3">C-type lectin domain-containing protein</fullName>
    </submittedName>
</protein>
<organism evidence="3">
    <name type="scientific">Candidatus Thiocaldithrix dubininis</name>
    <dbReference type="NCBI Taxonomy" id="3080823"/>
    <lineage>
        <taxon>Bacteria</taxon>
        <taxon>Pseudomonadati</taxon>
        <taxon>Pseudomonadota</taxon>
        <taxon>Gammaproteobacteria</taxon>
        <taxon>Thiotrichales</taxon>
        <taxon>Thiotrichaceae</taxon>
        <taxon>Candidatus Thiocaldithrix</taxon>
    </lineage>
</organism>
<reference evidence="3" key="2">
    <citation type="submission" date="2023-04" db="EMBL/GenBank/DDBJ databases">
        <authorList>
            <person name="Beletskiy A.V."/>
            <person name="Mardanov A.V."/>
            <person name="Ravin N.V."/>
        </authorList>
    </citation>
    <scope>NUCLEOTIDE SEQUENCE</scope>
    <source>
        <strain evidence="3">GKL-01</strain>
    </source>
</reference>
<keyword evidence="1" id="KW-0732">Signal</keyword>
<dbReference type="EMBL" id="CP124755">
    <property type="protein sequence ID" value="WGZ91414.1"/>
    <property type="molecule type" value="Genomic_DNA"/>
</dbReference>
<feature type="signal peptide" evidence="1">
    <location>
        <begin position="1"/>
        <end position="22"/>
    </location>
</feature>
<proteinExistence type="predicted"/>
<dbReference type="SMART" id="SM00034">
    <property type="entry name" value="CLECT"/>
    <property type="match status" value="1"/>
</dbReference>
<dbReference type="PROSITE" id="PS50041">
    <property type="entry name" value="C_TYPE_LECTIN_2"/>
    <property type="match status" value="1"/>
</dbReference>
<dbReference type="AlphaFoldDB" id="A0AA95HAH1"/>